<comment type="caution">
    <text evidence="3">The sequence shown here is derived from an EMBL/GenBank/DDBJ whole genome shotgun (WGS) entry which is preliminary data.</text>
</comment>
<proteinExistence type="predicted"/>
<dbReference type="OrthoDB" id="157302at2"/>
<sequence length="147" mass="16028">MLPDLDDDARARAEERLREQTVVWLTTVSADGQPQTSPVGFVWDGESFLILSQPGQAKVRNLGGNPRVSLHLDLDGEAERNSVLTVEGVATVDPAPPGGSARLSEDEAAVYVERYLESMEWAGTTPEATFADFSTVIRVTPTRARSW</sequence>
<dbReference type="GO" id="GO:0005829">
    <property type="term" value="C:cytosol"/>
    <property type="evidence" value="ECO:0007669"/>
    <property type="project" value="TreeGrafter"/>
</dbReference>
<dbReference type="InterPro" id="IPR011576">
    <property type="entry name" value="Pyridox_Oxase_N"/>
</dbReference>
<dbReference type="AlphaFoldDB" id="A0A4R5D404"/>
<evidence type="ECO:0000313" key="3">
    <source>
        <dbReference type="EMBL" id="TDE08122.1"/>
    </source>
</evidence>
<dbReference type="EMBL" id="SMKZ01000027">
    <property type="protein sequence ID" value="TDE08122.1"/>
    <property type="molecule type" value="Genomic_DNA"/>
</dbReference>
<gene>
    <name evidence="3" type="ORF">E1269_18620</name>
</gene>
<dbReference type="PANTHER" id="PTHR35176">
    <property type="entry name" value="HEME OXYGENASE HI_0854-RELATED"/>
    <property type="match status" value="1"/>
</dbReference>
<name>A0A4R5D404_9ACTN</name>
<dbReference type="Proteomes" id="UP000294739">
    <property type="component" value="Unassembled WGS sequence"/>
</dbReference>
<dbReference type="PANTHER" id="PTHR35176:SF6">
    <property type="entry name" value="HEME OXYGENASE HI_0854-RELATED"/>
    <property type="match status" value="1"/>
</dbReference>
<keyword evidence="1" id="KW-0560">Oxidoreductase</keyword>
<dbReference type="InterPro" id="IPR012349">
    <property type="entry name" value="Split_barrel_FMN-bd"/>
</dbReference>
<dbReference type="Pfam" id="PF01243">
    <property type="entry name" value="PNPOx_N"/>
    <property type="match status" value="1"/>
</dbReference>
<accession>A0A4R5D404</accession>
<keyword evidence="4" id="KW-1185">Reference proteome</keyword>
<reference evidence="3 4" key="1">
    <citation type="submission" date="2019-03" db="EMBL/GenBank/DDBJ databases">
        <title>Draft genome sequences of novel Actinobacteria.</title>
        <authorList>
            <person name="Sahin N."/>
            <person name="Ay H."/>
            <person name="Saygin H."/>
        </authorList>
    </citation>
    <scope>NUCLEOTIDE SEQUENCE [LARGE SCALE GENOMIC DNA]</scope>
    <source>
        <strain evidence="3 4">5K138</strain>
    </source>
</reference>
<evidence type="ECO:0000259" key="2">
    <source>
        <dbReference type="Pfam" id="PF01243"/>
    </source>
</evidence>
<dbReference type="SUPFAM" id="SSF50475">
    <property type="entry name" value="FMN-binding split barrel"/>
    <property type="match status" value="1"/>
</dbReference>
<dbReference type="GO" id="GO:0070967">
    <property type="term" value="F:coenzyme F420 binding"/>
    <property type="evidence" value="ECO:0007669"/>
    <property type="project" value="TreeGrafter"/>
</dbReference>
<feature type="domain" description="Pyridoxamine 5'-phosphate oxidase N-terminal" evidence="2">
    <location>
        <begin position="12"/>
        <end position="147"/>
    </location>
</feature>
<dbReference type="GO" id="GO:0016627">
    <property type="term" value="F:oxidoreductase activity, acting on the CH-CH group of donors"/>
    <property type="evidence" value="ECO:0007669"/>
    <property type="project" value="TreeGrafter"/>
</dbReference>
<dbReference type="Gene3D" id="2.30.110.10">
    <property type="entry name" value="Electron Transport, Fmn-binding Protein, Chain A"/>
    <property type="match status" value="1"/>
</dbReference>
<dbReference type="InParanoid" id="A0A4R5D404"/>
<evidence type="ECO:0000313" key="4">
    <source>
        <dbReference type="Proteomes" id="UP000294739"/>
    </source>
</evidence>
<dbReference type="InterPro" id="IPR052019">
    <property type="entry name" value="F420H2_bilvrd_red/Heme_oxyg"/>
</dbReference>
<evidence type="ECO:0000256" key="1">
    <source>
        <dbReference type="ARBA" id="ARBA00023002"/>
    </source>
</evidence>
<dbReference type="RefSeq" id="WP_131897242.1">
    <property type="nucleotide sequence ID" value="NZ_SMKZ01000027.1"/>
</dbReference>
<protein>
    <submittedName>
        <fullName evidence="3">DUF385 domain-containing protein</fullName>
    </submittedName>
</protein>
<organism evidence="3 4">
    <name type="scientific">Jiangella asiatica</name>
    <dbReference type="NCBI Taxonomy" id="2530372"/>
    <lineage>
        <taxon>Bacteria</taxon>
        <taxon>Bacillati</taxon>
        <taxon>Actinomycetota</taxon>
        <taxon>Actinomycetes</taxon>
        <taxon>Jiangellales</taxon>
        <taxon>Jiangellaceae</taxon>
        <taxon>Jiangella</taxon>
    </lineage>
</organism>